<organism evidence="3 4">
    <name type="scientific">Kalanchoe fedtschenkoi</name>
    <name type="common">Lavender scallops</name>
    <name type="synonym">South American air plant</name>
    <dbReference type="NCBI Taxonomy" id="63787"/>
    <lineage>
        <taxon>Eukaryota</taxon>
        <taxon>Viridiplantae</taxon>
        <taxon>Streptophyta</taxon>
        <taxon>Embryophyta</taxon>
        <taxon>Tracheophyta</taxon>
        <taxon>Spermatophyta</taxon>
        <taxon>Magnoliopsida</taxon>
        <taxon>eudicotyledons</taxon>
        <taxon>Gunneridae</taxon>
        <taxon>Pentapetalae</taxon>
        <taxon>Saxifragales</taxon>
        <taxon>Crassulaceae</taxon>
        <taxon>Kalanchoe</taxon>
    </lineage>
</organism>
<feature type="signal peptide" evidence="1">
    <location>
        <begin position="1"/>
        <end position="16"/>
    </location>
</feature>
<dbReference type="Gramene" id="Kaladp0837s0001.1.v1.1">
    <property type="protein sequence ID" value="Kaladp0837s0001.1.v1.1.CDS.1"/>
    <property type="gene ID" value="Kaladp0837s0001.v1.1"/>
</dbReference>
<sequence length="395" mass="43901">MFLLLTIVSGATCVLTSPAEFVKRPRLWLELIDEFKATCTPVPSFTLPLVVRRGHAESGPRNLDLSSMKNLVIINEPIYKASVDDFVNQFMQFGLDPSCIAPSYGLAENCTFVSTAWRSTCNVKDLPSINKLLPVARLRRSEVDEDETDLILVVNEETHEPVEDGVEGEIWVSSASNANAYLGHPFQTHELLYARLRNTLSGSFIRTGDRGVVKGPSRYLYVTGRCSDVLTLEDGKEIHPHYIETTSYDAFPKHLRGGCIAAFEIQHSGIVIVAEMQRNDMEKGEENLRRICYGVGDAVWRNNKVKVGVVALVKTGSVPKTTSGKIQRWLAKDKLMRKQMNILMLLNLQVVGEVSETERIVAAVGGELCKAEETEQISVSMPTSAPTHHPLRSFL</sequence>
<dbReference type="InterPro" id="IPR042099">
    <property type="entry name" value="ANL_N_sf"/>
</dbReference>
<dbReference type="OMA" id="QTHELLY"/>
<keyword evidence="1" id="KW-0732">Signal</keyword>
<evidence type="ECO:0000313" key="3">
    <source>
        <dbReference type="EnsemblPlants" id="Kaladp0837s0001.1.v1.1.CDS.1"/>
    </source>
</evidence>
<dbReference type="Gene3D" id="3.30.300.30">
    <property type="match status" value="1"/>
</dbReference>
<dbReference type="PANTHER" id="PTHR22754">
    <property type="entry name" value="DISCO-INTERACTING PROTEIN 2 DIP2 -RELATED"/>
    <property type="match status" value="1"/>
</dbReference>
<dbReference type="Gene3D" id="3.40.50.12780">
    <property type="entry name" value="N-terminal domain of ligase-like"/>
    <property type="match status" value="1"/>
</dbReference>
<keyword evidence="4" id="KW-1185">Reference proteome</keyword>
<evidence type="ECO:0000259" key="2">
    <source>
        <dbReference type="Pfam" id="PF00501"/>
    </source>
</evidence>
<reference evidence="3" key="1">
    <citation type="submission" date="2021-01" db="UniProtKB">
        <authorList>
            <consortium name="EnsemblPlants"/>
        </authorList>
    </citation>
    <scope>IDENTIFICATION</scope>
</reference>
<dbReference type="PANTHER" id="PTHR22754:SF40">
    <property type="entry name" value="OS01G0636300 PROTEIN"/>
    <property type="match status" value="1"/>
</dbReference>
<feature type="chain" id="PRO_5029535901" description="AMP-dependent synthetase/ligase domain-containing protein" evidence="1">
    <location>
        <begin position="17"/>
        <end position="395"/>
    </location>
</feature>
<accession>A0A7N1A9A8</accession>
<dbReference type="SUPFAM" id="SSF56801">
    <property type="entry name" value="Acetyl-CoA synthetase-like"/>
    <property type="match status" value="1"/>
</dbReference>
<proteinExistence type="predicted"/>
<evidence type="ECO:0000256" key="1">
    <source>
        <dbReference type="SAM" id="SignalP"/>
    </source>
</evidence>
<protein>
    <recommendedName>
        <fullName evidence="2">AMP-dependent synthetase/ligase domain-containing protein</fullName>
    </recommendedName>
</protein>
<dbReference type="Pfam" id="PF00501">
    <property type="entry name" value="AMP-binding"/>
    <property type="match status" value="1"/>
</dbReference>
<dbReference type="AlphaFoldDB" id="A0A7N1A9A8"/>
<evidence type="ECO:0000313" key="4">
    <source>
        <dbReference type="Proteomes" id="UP000594263"/>
    </source>
</evidence>
<dbReference type="InterPro" id="IPR000873">
    <property type="entry name" value="AMP-dep_synth/lig_dom"/>
</dbReference>
<feature type="domain" description="AMP-dependent synthetase/ligase" evidence="2">
    <location>
        <begin position="1"/>
        <end position="182"/>
    </location>
</feature>
<name>A0A7N1A9A8_KALFE</name>
<dbReference type="EnsemblPlants" id="Kaladp0837s0001.1.v1.1">
    <property type="protein sequence ID" value="Kaladp0837s0001.1.v1.1.CDS.1"/>
    <property type="gene ID" value="Kaladp0837s0001.v1.1"/>
</dbReference>
<dbReference type="Proteomes" id="UP000594263">
    <property type="component" value="Unplaced"/>
</dbReference>
<dbReference type="InterPro" id="IPR045851">
    <property type="entry name" value="AMP-bd_C_sf"/>
</dbReference>